<sequence length="251" mass="28658">MEDLPEEIQLLVLSLLPLKEAARTSILSRSWRKLWTRYPNLCFDDTKDWSTDDDSIKIESAMFIETVNSIIQQHSGIGLNKFSIKGSLWKDHSVGHVFSGIPSISAVKVLNVHANMHINKPVWSSQVHILTTRATCMFMNLRHLAYEITIFTKDPNSYSGILQLAWYLALARHLETLELHMYNVIDGSCWRGEAVSYPVCHLDHLKTVYMSGFRCYRAQVELLCGILEMGAALEHVTIEPIVKEYHFAVPL</sequence>
<dbReference type="InterPro" id="IPR055357">
    <property type="entry name" value="LRR_At1g61320_AtMIF1"/>
</dbReference>
<dbReference type="InterPro" id="IPR036047">
    <property type="entry name" value="F-box-like_dom_sf"/>
</dbReference>
<evidence type="ECO:0000313" key="2">
    <source>
        <dbReference type="EMBL" id="PAN33518.1"/>
    </source>
</evidence>
<dbReference type="Proteomes" id="UP000243499">
    <property type="component" value="Chromosome 6"/>
</dbReference>
<evidence type="ECO:0000259" key="1">
    <source>
        <dbReference type="PROSITE" id="PS50181"/>
    </source>
</evidence>
<accession>A0A2S3HZZ1</accession>
<dbReference type="InterPro" id="IPR001810">
    <property type="entry name" value="F-box_dom"/>
</dbReference>
<dbReference type="PANTHER" id="PTHR34145">
    <property type="entry name" value="OS02G0105600 PROTEIN"/>
    <property type="match status" value="1"/>
</dbReference>
<dbReference type="SUPFAM" id="SSF52047">
    <property type="entry name" value="RNI-like"/>
    <property type="match status" value="1"/>
</dbReference>
<dbReference type="SUPFAM" id="SSF81383">
    <property type="entry name" value="F-box domain"/>
    <property type="match status" value="1"/>
</dbReference>
<dbReference type="PANTHER" id="PTHR34145:SF46">
    <property type="entry name" value="OS06G0716467 PROTEIN"/>
    <property type="match status" value="1"/>
</dbReference>
<proteinExistence type="predicted"/>
<dbReference type="Pfam" id="PF23622">
    <property type="entry name" value="LRR_At1g61320_AtMIF1"/>
    <property type="match status" value="1"/>
</dbReference>
<dbReference type="Gramene" id="PAN33518">
    <property type="protein sequence ID" value="PAN33518"/>
    <property type="gene ID" value="PAHAL_6G026700"/>
</dbReference>
<feature type="domain" description="F-box" evidence="1">
    <location>
        <begin position="1"/>
        <end position="46"/>
    </location>
</feature>
<dbReference type="EMBL" id="CM008051">
    <property type="protein sequence ID" value="PAN33518.1"/>
    <property type="molecule type" value="Genomic_DNA"/>
</dbReference>
<reference evidence="2" key="1">
    <citation type="submission" date="2018-04" db="EMBL/GenBank/DDBJ databases">
        <title>WGS assembly of Panicum hallii.</title>
        <authorList>
            <person name="Lovell J."/>
            <person name="Jenkins J."/>
            <person name="Lowry D."/>
            <person name="Mamidi S."/>
            <person name="Sreedasyam A."/>
            <person name="Weng X."/>
            <person name="Barry K."/>
            <person name="Bonette J."/>
            <person name="Campitelli B."/>
            <person name="Daum C."/>
            <person name="Gordon S."/>
            <person name="Gould B."/>
            <person name="Lipzen A."/>
            <person name="Macqueen A."/>
            <person name="Palacio-Mejia J."/>
            <person name="Plott C."/>
            <person name="Shakirov E."/>
            <person name="Shu S."/>
            <person name="Yoshinaga Y."/>
            <person name="Zane M."/>
            <person name="Rokhsar D."/>
            <person name="Grimwood J."/>
            <person name="Schmutz J."/>
            <person name="Juenger T."/>
        </authorList>
    </citation>
    <scope>NUCLEOTIDE SEQUENCE [LARGE SCALE GENOMIC DNA]</scope>
    <source>
        <strain evidence="2">FIL2</strain>
    </source>
</reference>
<dbReference type="Pfam" id="PF00646">
    <property type="entry name" value="F-box"/>
    <property type="match status" value="1"/>
</dbReference>
<gene>
    <name evidence="2" type="ORF">PAHAL_6G026700</name>
</gene>
<dbReference type="SMART" id="SM00256">
    <property type="entry name" value="FBOX"/>
    <property type="match status" value="1"/>
</dbReference>
<organism evidence="2">
    <name type="scientific">Panicum hallii</name>
    <dbReference type="NCBI Taxonomy" id="206008"/>
    <lineage>
        <taxon>Eukaryota</taxon>
        <taxon>Viridiplantae</taxon>
        <taxon>Streptophyta</taxon>
        <taxon>Embryophyta</taxon>
        <taxon>Tracheophyta</taxon>
        <taxon>Spermatophyta</taxon>
        <taxon>Magnoliopsida</taxon>
        <taxon>Liliopsida</taxon>
        <taxon>Poales</taxon>
        <taxon>Poaceae</taxon>
        <taxon>PACMAD clade</taxon>
        <taxon>Panicoideae</taxon>
        <taxon>Panicodae</taxon>
        <taxon>Paniceae</taxon>
        <taxon>Panicinae</taxon>
        <taxon>Panicum</taxon>
        <taxon>Panicum sect. Panicum</taxon>
    </lineage>
</organism>
<dbReference type="AlphaFoldDB" id="A0A2S3HZZ1"/>
<protein>
    <recommendedName>
        <fullName evidence="1">F-box domain-containing protein</fullName>
    </recommendedName>
</protein>
<dbReference type="PROSITE" id="PS50181">
    <property type="entry name" value="FBOX"/>
    <property type="match status" value="1"/>
</dbReference>
<dbReference type="Gene3D" id="1.20.1280.50">
    <property type="match status" value="1"/>
</dbReference>
<name>A0A2S3HZZ1_9POAL</name>
<dbReference type="InterPro" id="IPR053772">
    <property type="entry name" value="At1g61320/At1g61330-like"/>
</dbReference>